<dbReference type="AlphaFoldDB" id="U2PM61"/>
<dbReference type="GeneID" id="42787020"/>
<dbReference type="RefSeq" id="WP_021739631.1">
    <property type="nucleotide sequence ID" value="NZ_KI271148.1"/>
</dbReference>
<keyword evidence="2" id="KW-1185">Reference proteome</keyword>
<evidence type="ECO:0000313" key="1">
    <source>
        <dbReference type="EMBL" id="ERK51615.1"/>
    </source>
</evidence>
<sequence>MGKVLTINRKINFSAEMEDTEKTITRITMNGLKEDVETKIYPRGKDLLEYYKFIVEFYKKYNIVGRVNNKDFNSVLRKYTIPLYVKEDSDYVISIGGSKGNVTRAALRRLKKGTSVKCSPVKIDLTKAISCIIRNIQGIEVVSGWFSNLGEQLQNALLQGKEVNENVDWKKFLKTVGSELKNVEFKLAGDEYVKGYVIFSLSSRGFFHIKSAISDEKYIKIAEKIVGVLERENLIEYENVKEDNEPDEENIYVDL</sequence>
<accession>U2PM61</accession>
<evidence type="ECO:0000313" key="2">
    <source>
        <dbReference type="Proteomes" id="UP000016608"/>
    </source>
</evidence>
<gene>
    <name evidence="1" type="ORF">HMPREF0373_00322</name>
</gene>
<dbReference type="PATRIC" id="fig|1256908.3.peg.287"/>
<reference evidence="1 2" key="1">
    <citation type="submission" date="2013-06" db="EMBL/GenBank/DDBJ databases">
        <authorList>
            <person name="Weinstock G."/>
            <person name="Sodergren E."/>
            <person name="Lobos E.A."/>
            <person name="Fulton L."/>
            <person name="Fulton R."/>
            <person name="Courtney L."/>
            <person name="Fronick C."/>
            <person name="O'Laughlin M."/>
            <person name="Godfrey J."/>
            <person name="Wilson R.M."/>
            <person name="Miner T."/>
            <person name="Farmer C."/>
            <person name="Delehaunty K."/>
            <person name="Cordes M."/>
            <person name="Minx P."/>
            <person name="Tomlinson C."/>
            <person name="Chen J."/>
            <person name="Wollam A."/>
            <person name="Pepin K.H."/>
            <person name="Bhonagiri V."/>
            <person name="Zhang X."/>
            <person name="Warren W."/>
            <person name="Mitreva M."/>
            <person name="Mardis E.R."/>
            <person name="Wilson R.K."/>
        </authorList>
    </citation>
    <scope>NUCLEOTIDE SEQUENCE [LARGE SCALE GENOMIC DNA]</scope>
    <source>
        <strain evidence="1 2">ATCC 29099</strain>
    </source>
</reference>
<dbReference type="eggNOG" id="ENOG5033W9H">
    <property type="taxonomic scope" value="Bacteria"/>
</dbReference>
<dbReference type="EMBL" id="AWVJ01000022">
    <property type="protein sequence ID" value="ERK51615.1"/>
    <property type="molecule type" value="Genomic_DNA"/>
</dbReference>
<dbReference type="HOGENOM" id="CLU_1088797_0_0_9"/>
<dbReference type="Proteomes" id="UP000016608">
    <property type="component" value="Unassembled WGS sequence"/>
</dbReference>
<protein>
    <submittedName>
        <fullName evidence="1">Uncharacterized protein</fullName>
    </submittedName>
</protein>
<name>U2PM61_EUBRA</name>
<organism evidence="1 2">
    <name type="scientific">Eubacterium ramulus ATCC 29099</name>
    <dbReference type="NCBI Taxonomy" id="1256908"/>
    <lineage>
        <taxon>Bacteria</taxon>
        <taxon>Bacillati</taxon>
        <taxon>Bacillota</taxon>
        <taxon>Clostridia</taxon>
        <taxon>Eubacteriales</taxon>
        <taxon>Eubacteriaceae</taxon>
        <taxon>Eubacterium</taxon>
    </lineage>
</organism>
<proteinExistence type="predicted"/>
<comment type="caution">
    <text evidence="1">The sequence shown here is derived from an EMBL/GenBank/DDBJ whole genome shotgun (WGS) entry which is preliminary data.</text>
</comment>